<keyword evidence="3" id="KW-0645">Protease</keyword>
<keyword evidence="5" id="KW-0720">Serine protease</keyword>
<evidence type="ECO:0000313" key="10">
    <source>
        <dbReference type="Proteomes" id="UP000248688"/>
    </source>
</evidence>
<feature type="compositionally biased region" description="Basic and acidic residues" evidence="8">
    <location>
        <begin position="385"/>
        <end position="394"/>
    </location>
</feature>
<dbReference type="Pfam" id="PF00574">
    <property type="entry name" value="CLP_protease"/>
    <property type="match status" value="1"/>
</dbReference>
<evidence type="ECO:0000256" key="8">
    <source>
        <dbReference type="SAM" id="MobiDB-lite"/>
    </source>
</evidence>
<dbReference type="PANTHER" id="PTHR10381:SF70">
    <property type="entry name" value="ATP-DEPENDENT CLP PROTEASE PROTEOLYTIC SUBUNIT"/>
    <property type="match status" value="1"/>
</dbReference>
<dbReference type="SUPFAM" id="SSF52096">
    <property type="entry name" value="ClpP/crotonase"/>
    <property type="match status" value="1"/>
</dbReference>
<evidence type="ECO:0000256" key="1">
    <source>
        <dbReference type="ARBA" id="ARBA00007039"/>
    </source>
</evidence>
<comment type="similarity">
    <text evidence="1 6">Belongs to the peptidase S14 family.</text>
</comment>
<dbReference type="GO" id="GO:0004252">
    <property type="term" value="F:serine-type endopeptidase activity"/>
    <property type="evidence" value="ECO:0007669"/>
    <property type="project" value="InterPro"/>
</dbReference>
<evidence type="ECO:0000256" key="4">
    <source>
        <dbReference type="ARBA" id="ARBA00022801"/>
    </source>
</evidence>
<evidence type="ECO:0000256" key="3">
    <source>
        <dbReference type="ARBA" id="ARBA00022670"/>
    </source>
</evidence>
<dbReference type="InterPro" id="IPR029045">
    <property type="entry name" value="ClpP/crotonase-like_dom_sf"/>
</dbReference>
<dbReference type="Gene3D" id="3.90.226.10">
    <property type="entry name" value="2-enoyl-CoA Hydratase, Chain A, domain 1"/>
    <property type="match status" value="1"/>
</dbReference>
<keyword evidence="4" id="KW-0378">Hydrolase</keyword>
<dbReference type="GO" id="GO:0004176">
    <property type="term" value="F:ATP-dependent peptidase activity"/>
    <property type="evidence" value="ECO:0007669"/>
    <property type="project" value="InterPro"/>
</dbReference>
<evidence type="ECO:0000256" key="6">
    <source>
        <dbReference type="RuleBase" id="RU003567"/>
    </source>
</evidence>
<dbReference type="PRINTS" id="PR00127">
    <property type="entry name" value="CLPPROTEASEP"/>
</dbReference>
<name>A0A2Z4IL66_9BACT</name>
<dbReference type="Proteomes" id="UP000248688">
    <property type="component" value="Chromosome"/>
</dbReference>
<dbReference type="GO" id="GO:0006515">
    <property type="term" value="P:protein quality control for misfolded or incompletely synthesized proteins"/>
    <property type="evidence" value="ECO:0007669"/>
    <property type="project" value="TreeGrafter"/>
</dbReference>
<dbReference type="PANTHER" id="PTHR10381">
    <property type="entry name" value="ATP-DEPENDENT CLP PROTEASE PROTEOLYTIC SUBUNIT"/>
    <property type="match status" value="1"/>
</dbReference>
<dbReference type="OrthoDB" id="1408931at2"/>
<feature type="region of interest" description="Disordered" evidence="8">
    <location>
        <begin position="236"/>
        <end position="266"/>
    </location>
</feature>
<evidence type="ECO:0000256" key="2">
    <source>
        <dbReference type="ARBA" id="ARBA00022490"/>
    </source>
</evidence>
<sequence length="426" mass="47891">MSKTNPLFYEITNKSTANKTVDILMYGAIPSWDQDTWKIKNTADKFVRDFKALEKEYDRINIRINSPGGSLYHGFPIFNAVINSKKEIHTYNDGLAASMGGLLLLAGKTVHSAQNGMLMIHNAMSWGGGNADQLREMAKVLDKYDELIANKLAKKTGMTKEEVMDSYLNYKDHYLTPEEALEEKFIDEIDDYEAEEAPPANIANMNHEEVMAFYRPKDEDKSFFNRVTEHVRKTLNLSSSHGAPKHPNPPAPPAKNQSPNSNQDHMDFKDSLELLNKGELTAEDIAAVKAEIQQFTGANERFTSDEVQAKVDDAVKPVQAQVDTLTNEKGTLETEVSNLKTEKDNLAKTVNDLKGEKTTLETENNGLKLDIEAYRKSGVKPTNTKGKDPEKIEGEESPENYFSETDKEVRNLRKQMGYPDKSEKAD</sequence>
<dbReference type="CDD" id="cd07016">
    <property type="entry name" value="S14_ClpP_1"/>
    <property type="match status" value="1"/>
</dbReference>
<keyword evidence="2" id="KW-0963">Cytoplasm</keyword>
<accession>A0A2Z4IL66</accession>
<gene>
    <name evidence="9" type="ORF">DN752_17885</name>
</gene>
<dbReference type="Gene3D" id="1.20.5.1000">
    <property type="entry name" value="arf6 gtpase in complex with a specific effector, jip4"/>
    <property type="match status" value="1"/>
</dbReference>
<proteinExistence type="inferred from homology"/>
<protein>
    <recommendedName>
        <fullName evidence="6">ATP-dependent Clp protease proteolytic subunit</fullName>
    </recommendedName>
</protein>
<organism evidence="9 10">
    <name type="scientific">Echinicola strongylocentroti</name>
    <dbReference type="NCBI Taxonomy" id="1795355"/>
    <lineage>
        <taxon>Bacteria</taxon>
        <taxon>Pseudomonadati</taxon>
        <taxon>Bacteroidota</taxon>
        <taxon>Cytophagia</taxon>
        <taxon>Cytophagales</taxon>
        <taxon>Cyclobacteriaceae</taxon>
        <taxon>Echinicola</taxon>
    </lineage>
</organism>
<dbReference type="KEGG" id="est:DN752_17885"/>
<reference evidence="9 10" key="1">
    <citation type="submission" date="2018-06" db="EMBL/GenBank/DDBJ databases">
        <title>Echinicola strongylocentroti sp. nov., isolated from a sea urchin Strongylocentrotus intermedius.</title>
        <authorList>
            <person name="Bae S.S."/>
        </authorList>
    </citation>
    <scope>NUCLEOTIDE SEQUENCE [LARGE SCALE GENOMIC DNA]</scope>
    <source>
        <strain evidence="9 10">MEBiC08714</strain>
    </source>
</reference>
<dbReference type="InterPro" id="IPR001907">
    <property type="entry name" value="ClpP"/>
</dbReference>
<evidence type="ECO:0000256" key="5">
    <source>
        <dbReference type="ARBA" id="ARBA00022825"/>
    </source>
</evidence>
<feature type="coiled-coil region" evidence="7">
    <location>
        <begin position="322"/>
        <end position="370"/>
    </location>
</feature>
<feature type="region of interest" description="Disordered" evidence="8">
    <location>
        <begin position="374"/>
        <end position="426"/>
    </location>
</feature>
<dbReference type="GO" id="GO:0009368">
    <property type="term" value="C:endopeptidase Clp complex"/>
    <property type="evidence" value="ECO:0007669"/>
    <property type="project" value="TreeGrafter"/>
</dbReference>
<dbReference type="AlphaFoldDB" id="A0A2Z4IL66"/>
<dbReference type="NCBIfam" id="NF045542">
    <property type="entry name" value="Clp_rel_HeadMat"/>
    <property type="match status" value="1"/>
</dbReference>
<dbReference type="RefSeq" id="WP_112785224.1">
    <property type="nucleotide sequence ID" value="NZ_CP030041.1"/>
</dbReference>
<dbReference type="GO" id="GO:0051117">
    <property type="term" value="F:ATPase binding"/>
    <property type="evidence" value="ECO:0007669"/>
    <property type="project" value="TreeGrafter"/>
</dbReference>
<dbReference type="EMBL" id="CP030041">
    <property type="protein sequence ID" value="AWW31851.1"/>
    <property type="molecule type" value="Genomic_DNA"/>
</dbReference>
<evidence type="ECO:0000313" key="9">
    <source>
        <dbReference type="EMBL" id="AWW31851.1"/>
    </source>
</evidence>
<dbReference type="InterPro" id="IPR023562">
    <property type="entry name" value="ClpP/TepA"/>
</dbReference>
<keyword evidence="7" id="KW-0175">Coiled coil</keyword>
<evidence type="ECO:0000256" key="7">
    <source>
        <dbReference type="SAM" id="Coils"/>
    </source>
</evidence>
<keyword evidence="10" id="KW-1185">Reference proteome</keyword>
<feature type="compositionally biased region" description="Low complexity" evidence="8">
    <location>
        <begin position="254"/>
        <end position="263"/>
    </location>
</feature>